<evidence type="ECO:0000313" key="7">
    <source>
        <dbReference type="Proteomes" id="UP001141552"/>
    </source>
</evidence>
<evidence type="ECO:0000256" key="3">
    <source>
        <dbReference type="ARBA" id="ARBA00023180"/>
    </source>
</evidence>
<dbReference type="Gene3D" id="3.40.420.10">
    <property type="entry name" value="Ricin (A subunit), domain 1"/>
    <property type="match status" value="1"/>
</dbReference>
<dbReference type="SUPFAM" id="SSF56371">
    <property type="entry name" value="Ribosome inactivating proteins (RIP)"/>
    <property type="match status" value="1"/>
</dbReference>
<feature type="domain" description="Ricin B lectin" evidence="5">
    <location>
        <begin position="355"/>
        <end position="493"/>
    </location>
</feature>
<comment type="function">
    <text evidence="4">The A chain is responsible for inhibiting protein synthesis through the catalytic inactivation of 60S ribosomal subunits by removing adenine from position 4,324 of 28S rRNA. The B chain binds to cell receptors and probably facilitates the entry into the cell of the A chain; B chains are also responsible for cell agglutination (lectin activity).</text>
</comment>
<dbReference type="InterPro" id="IPR016138">
    <property type="entry name" value="Ribosome_inactivat_prot_sub1"/>
</dbReference>
<comment type="similarity">
    <text evidence="1">In the N-terminal section; belongs to the ribosome-inactivating protein family. Type 2 RIP subfamily.</text>
</comment>
<dbReference type="SMART" id="SM00458">
    <property type="entry name" value="RICIN"/>
    <property type="match status" value="2"/>
</dbReference>
<dbReference type="Proteomes" id="UP001141552">
    <property type="component" value="Unassembled WGS sequence"/>
</dbReference>
<dbReference type="OrthoDB" id="1642280at2759"/>
<dbReference type="Pfam" id="PF00161">
    <property type="entry name" value="RIP"/>
    <property type="match status" value="1"/>
</dbReference>
<evidence type="ECO:0000256" key="4">
    <source>
        <dbReference type="RuleBase" id="RU004915"/>
    </source>
</evidence>
<keyword evidence="3" id="KW-0325">Glycoprotein</keyword>
<dbReference type="InterPro" id="IPR001574">
    <property type="entry name" value="Ribosome_inactivat_prot"/>
</dbReference>
<sequence>MEGTSWRGGLIIEVAATCLWLIALISSTGGSQLVVGNIEDDGALGRKLTEPPLEFYINSRYWAAEYFKLIRGLRKGLGSEYERHGIPVLANPKQVPLDQRLLLAKLESYKIVHEKEVTLAIDVTTANVVGYEAGSKYYCFSDTCHLPPPIPFKEDTTEKVELGFKTSYTQLEEAAAAKREDIVISRTSLSKAIVSLDASNSSDREKARALILVMQFLCGAARFAYIERKMVIYLAFYGGFKPDAAMIELENNWSRLSTEIQQSYQKAINNPVPMKRADGELFSVDTVSDILKPNLMLLKFNCITGRDRLSSSESSSSSSFTTSNPLRQVITTSEDDHIDDTNVYGGGEDVCPELEPTTRIVGRDGLCVVVQDSDPTDGNKIILDDCDEFNHLWTFKRDSTIRWKDKCLTILMDKKITNQAPQHQQSTSSNNIMVIYNCSTAPQLLNTRWDMTTDGSIVSRAHDGMSLTAPGRQGTPLTAEKTTWSSAQAWLPTNHYQPFRAAITGIYLHMCMTLKEGDDRVPRLERCGDSSKRTWAIYADGTIRPVLALHQCLTLILGTQEEENRVRIEDCIGSYKQRWMFRSNGYLMNPESGLTLDTGLDESYVLIPIPRRPTESRYALIWLPLL</sequence>
<comment type="caution">
    <text evidence="6">The sequence shown here is derived from an EMBL/GenBank/DDBJ whole genome shotgun (WGS) entry which is preliminary data.</text>
</comment>
<dbReference type="InterPro" id="IPR035992">
    <property type="entry name" value="Ricin_B-like_lectins"/>
</dbReference>
<proteinExistence type="inferred from homology"/>
<dbReference type="Gene3D" id="4.10.470.10">
    <property type="entry name" value="Ricin (A Subunit), domain 2"/>
    <property type="match status" value="1"/>
</dbReference>
<comment type="similarity">
    <text evidence="4">Belongs to the ribosome-inactivating protein family.</text>
</comment>
<reference evidence="6" key="2">
    <citation type="journal article" date="2023" name="Plants (Basel)">
        <title>Annotation of the Turnera subulata (Passifloraceae) Draft Genome Reveals the S-Locus Evolved after the Divergence of Turneroideae from Passifloroideae in a Stepwise Manner.</title>
        <authorList>
            <person name="Henning P.M."/>
            <person name="Roalson E.H."/>
            <person name="Mir W."/>
            <person name="McCubbin A.G."/>
            <person name="Shore J.S."/>
        </authorList>
    </citation>
    <scope>NUCLEOTIDE SEQUENCE</scope>
    <source>
        <tissue evidence="6">Leaves</tissue>
    </source>
</reference>
<dbReference type="AlphaFoldDB" id="A0A9Q0FQ85"/>
<dbReference type="Gene3D" id="2.80.10.50">
    <property type="match status" value="2"/>
</dbReference>
<accession>A0A9Q0FQ85</accession>
<dbReference type="InterPro" id="IPR016139">
    <property type="entry name" value="Ribosome_inactivat_prot_sub2"/>
</dbReference>
<dbReference type="PROSITE" id="PS50231">
    <property type="entry name" value="RICIN_B_LECTIN"/>
    <property type="match status" value="2"/>
</dbReference>
<dbReference type="GO" id="GO:0030598">
    <property type="term" value="F:rRNA N-glycosylase activity"/>
    <property type="evidence" value="ECO:0007669"/>
    <property type="project" value="UniProtKB-EC"/>
</dbReference>
<keyword evidence="7" id="KW-1185">Reference proteome</keyword>
<evidence type="ECO:0000256" key="1">
    <source>
        <dbReference type="ARBA" id="ARBA00010414"/>
    </source>
</evidence>
<reference evidence="6" key="1">
    <citation type="submission" date="2022-02" db="EMBL/GenBank/DDBJ databases">
        <authorList>
            <person name="Henning P.M."/>
            <person name="McCubbin A.G."/>
            <person name="Shore J.S."/>
        </authorList>
    </citation>
    <scope>NUCLEOTIDE SEQUENCE</scope>
    <source>
        <strain evidence="6">F60SS</strain>
        <tissue evidence="6">Leaves</tissue>
    </source>
</reference>
<dbReference type="PANTHER" id="PTHR33453">
    <property type="match status" value="1"/>
</dbReference>
<evidence type="ECO:0000256" key="2">
    <source>
        <dbReference type="ARBA" id="ARBA00023157"/>
    </source>
</evidence>
<dbReference type="InterPro" id="IPR017989">
    <property type="entry name" value="Ribosome_inactivat_1/2"/>
</dbReference>
<comment type="subunit">
    <text evidence="4">Might form dimers or tetramers of disulfide-linked A and B chains.</text>
</comment>
<evidence type="ECO:0000313" key="6">
    <source>
        <dbReference type="EMBL" id="KAJ4834577.1"/>
    </source>
</evidence>
<protein>
    <recommendedName>
        <fullName evidence="4">Ribosome-inactivating protein</fullName>
    </recommendedName>
    <component>
        <recommendedName>
            <fullName evidence="4">Ribosome-inactivating protein chain A</fullName>
        </recommendedName>
        <alternativeName>
            <fullName evidence="4">rRNA N-glycosidase</fullName>
            <ecNumber evidence="4">3.2.2.22</ecNumber>
        </alternativeName>
    </component>
    <component>
        <recommendedName>
            <fullName evidence="4">Ribosome-inactivating protein chain B</fullName>
        </recommendedName>
    </component>
</protein>
<comment type="catalytic activity">
    <reaction evidence="4">
        <text>Endohydrolysis of the N-glycosidic bond at one specific adenosine on the 28S rRNA.</text>
        <dbReference type="EC" id="3.2.2.22"/>
    </reaction>
</comment>
<name>A0A9Q0FQ85_9ROSI</name>
<dbReference type="EC" id="3.2.2.22" evidence="4"/>
<dbReference type="Pfam" id="PF00652">
    <property type="entry name" value="Ricin_B_lectin"/>
    <property type="match status" value="2"/>
</dbReference>
<dbReference type="GO" id="GO:0017148">
    <property type="term" value="P:negative regulation of translation"/>
    <property type="evidence" value="ECO:0007669"/>
    <property type="project" value="UniProtKB-KW"/>
</dbReference>
<dbReference type="GO" id="GO:0006952">
    <property type="term" value="P:defense response"/>
    <property type="evidence" value="ECO:0007669"/>
    <property type="project" value="UniProtKB-KW"/>
</dbReference>
<keyword evidence="4" id="KW-0652">Protein synthesis inhibitor</keyword>
<feature type="domain" description="Ricin B lectin" evidence="5">
    <location>
        <begin position="499"/>
        <end position="625"/>
    </location>
</feature>
<dbReference type="PRINTS" id="PR00396">
    <property type="entry name" value="SHIGARICIN"/>
</dbReference>
<evidence type="ECO:0000259" key="5">
    <source>
        <dbReference type="SMART" id="SM00458"/>
    </source>
</evidence>
<dbReference type="InterPro" id="IPR000772">
    <property type="entry name" value="Ricin_B_lectin"/>
</dbReference>
<organism evidence="6 7">
    <name type="scientific">Turnera subulata</name>
    <dbReference type="NCBI Taxonomy" id="218843"/>
    <lineage>
        <taxon>Eukaryota</taxon>
        <taxon>Viridiplantae</taxon>
        <taxon>Streptophyta</taxon>
        <taxon>Embryophyta</taxon>
        <taxon>Tracheophyta</taxon>
        <taxon>Spermatophyta</taxon>
        <taxon>Magnoliopsida</taxon>
        <taxon>eudicotyledons</taxon>
        <taxon>Gunneridae</taxon>
        <taxon>Pentapetalae</taxon>
        <taxon>rosids</taxon>
        <taxon>fabids</taxon>
        <taxon>Malpighiales</taxon>
        <taxon>Passifloraceae</taxon>
        <taxon>Turnera</taxon>
    </lineage>
</organism>
<dbReference type="SUPFAM" id="SSF50370">
    <property type="entry name" value="Ricin B-like lectins"/>
    <property type="match status" value="2"/>
</dbReference>
<dbReference type="GO" id="GO:0090729">
    <property type="term" value="F:toxin activity"/>
    <property type="evidence" value="ECO:0007669"/>
    <property type="project" value="UniProtKB-KW"/>
</dbReference>
<keyword evidence="4" id="KW-0378">Hydrolase</keyword>
<dbReference type="PANTHER" id="PTHR33453:SF34">
    <property type="entry name" value="RIBOSOME-INACTIVATING PROTEIN"/>
    <property type="match status" value="1"/>
</dbReference>
<keyword evidence="4" id="KW-0800">Toxin</keyword>
<keyword evidence="4" id="KW-0611">Plant defense</keyword>
<gene>
    <name evidence="6" type="ORF">Tsubulata_028476</name>
</gene>
<dbReference type="InterPro" id="IPR036041">
    <property type="entry name" value="Ribosome-inact_prot_sf"/>
</dbReference>
<dbReference type="EMBL" id="JAKUCV010004667">
    <property type="protein sequence ID" value="KAJ4834577.1"/>
    <property type="molecule type" value="Genomic_DNA"/>
</dbReference>
<keyword evidence="2" id="KW-1015">Disulfide bond</keyword>